<keyword evidence="5" id="KW-0808">Transferase</keyword>
<evidence type="ECO:0000256" key="8">
    <source>
        <dbReference type="ARBA" id="ARBA00022771"/>
    </source>
</evidence>
<keyword evidence="21" id="KW-1185">Reference proteome</keyword>
<evidence type="ECO:0000256" key="3">
    <source>
        <dbReference type="ARBA" id="ARBA00022528"/>
    </source>
</evidence>
<evidence type="ECO:0000256" key="14">
    <source>
        <dbReference type="ARBA" id="ARBA00024015"/>
    </source>
</evidence>
<organism evidence="20 21">
    <name type="scientific">Gonium pectorale</name>
    <name type="common">Green alga</name>
    <dbReference type="NCBI Taxonomy" id="33097"/>
    <lineage>
        <taxon>Eukaryota</taxon>
        <taxon>Viridiplantae</taxon>
        <taxon>Chlorophyta</taxon>
        <taxon>core chlorophytes</taxon>
        <taxon>Chlorophyceae</taxon>
        <taxon>CS clade</taxon>
        <taxon>Chlamydomonadales</taxon>
        <taxon>Volvocaceae</taxon>
        <taxon>Gonium</taxon>
    </lineage>
</organism>
<evidence type="ECO:0000256" key="12">
    <source>
        <dbReference type="ARBA" id="ARBA00022989"/>
    </source>
</evidence>
<dbReference type="EC" id="2.7.1.182" evidence="15"/>
<dbReference type="PANTHER" id="PTHR32523">
    <property type="entry name" value="PHYTOL KINASE 1, CHLOROPLASTIC"/>
    <property type="match status" value="1"/>
</dbReference>
<evidence type="ECO:0000256" key="5">
    <source>
        <dbReference type="ARBA" id="ARBA00022679"/>
    </source>
</evidence>
<evidence type="ECO:0000256" key="17">
    <source>
        <dbReference type="PROSITE-ProRule" id="PRU00134"/>
    </source>
</evidence>
<evidence type="ECO:0000259" key="19">
    <source>
        <dbReference type="PROSITE" id="PS50865"/>
    </source>
</evidence>
<feature type="region of interest" description="Disordered" evidence="18">
    <location>
        <begin position="684"/>
        <end position="729"/>
    </location>
</feature>
<dbReference type="InterPro" id="IPR002893">
    <property type="entry name" value="Znf_MYND"/>
</dbReference>
<evidence type="ECO:0000313" key="20">
    <source>
        <dbReference type="EMBL" id="KXZ44192.1"/>
    </source>
</evidence>
<keyword evidence="9" id="KW-0418">Kinase</keyword>
<dbReference type="EMBL" id="LSYV01000072">
    <property type="protein sequence ID" value="KXZ44192.1"/>
    <property type="molecule type" value="Genomic_DNA"/>
</dbReference>
<evidence type="ECO:0000256" key="11">
    <source>
        <dbReference type="ARBA" id="ARBA00022946"/>
    </source>
</evidence>
<dbReference type="Proteomes" id="UP000075714">
    <property type="component" value="Unassembled WGS sequence"/>
</dbReference>
<evidence type="ECO:0000256" key="18">
    <source>
        <dbReference type="SAM" id="MobiDB-lite"/>
    </source>
</evidence>
<keyword evidence="13" id="KW-0472">Membrane</keyword>
<reference evidence="21" key="1">
    <citation type="journal article" date="2016" name="Nat. Commun.">
        <title>The Gonium pectorale genome demonstrates co-option of cell cycle regulation during the evolution of multicellularity.</title>
        <authorList>
            <person name="Hanschen E.R."/>
            <person name="Marriage T.N."/>
            <person name="Ferris P.J."/>
            <person name="Hamaji T."/>
            <person name="Toyoda A."/>
            <person name="Fujiyama A."/>
            <person name="Neme R."/>
            <person name="Noguchi H."/>
            <person name="Minakuchi Y."/>
            <person name="Suzuki M."/>
            <person name="Kawai-Toyooka H."/>
            <person name="Smith D.R."/>
            <person name="Sparks H."/>
            <person name="Anderson J."/>
            <person name="Bakaric R."/>
            <person name="Luria V."/>
            <person name="Karger A."/>
            <person name="Kirschner M.W."/>
            <person name="Durand P.M."/>
            <person name="Michod R.E."/>
            <person name="Nozaki H."/>
            <person name="Olson B.J."/>
        </authorList>
    </citation>
    <scope>NUCLEOTIDE SEQUENCE [LARGE SCALE GENOMIC DNA]</scope>
    <source>
        <strain evidence="21">NIES-2863</strain>
    </source>
</reference>
<dbReference type="AlphaFoldDB" id="A0A150G2U4"/>
<dbReference type="GO" id="GO:0016020">
    <property type="term" value="C:membrane"/>
    <property type="evidence" value="ECO:0007669"/>
    <property type="project" value="UniProtKB-SubCell"/>
</dbReference>
<feature type="compositionally biased region" description="Gly residues" evidence="18">
    <location>
        <begin position="539"/>
        <end position="554"/>
    </location>
</feature>
<evidence type="ECO:0000256" key="15">
    <source>
        <dbReference type="ARBA" id="ARBA00039024"/>
    </source>
</evidence>
<dbReference type="Pfam" id="PF01753">
    <property type="entry name" value="zf-MYND"/>
    <property type="match status" value="1"/>
</dbReference>
<dbReference type="OrthoDB" id="552473at2759"/>
<evidence type="ECO:0000256" key="7">
    <source>
        <dbReference type="ARBA" id="ARBA00022723"/>
    </source>
</evidence>
<comment type="pathway">
    <text evidence="14">Cofactor biosynthesis; tocopherol biosynthesis.</text>
</comment>
<evidence type="ECO:0000256" key="13">
    <source>
        <dbReference type="ARBA" id="ARBA00023136"/>
    </source>
</evidence>
<dbReference type="GO" id="GO:0009507">
    <property type="term" value="C:chloroplast"/>
    <property type="evidence" value="ECO:0007669"/>
    <property type="project" value="UniProtKB-SubCell"/>
</dbReference>
<dbReference type="GO" id="GO:0008270">
    <property type="term" value="F:zinc ion binding"/>
    <property type="evidence" value="ECO:0007669"/>
    <property type="project" value="UniProtKB-KW"/>
</dbReference>
<comment type="subcellular location">
    <subcellularLocation>
        <location evidence="1">Plastid</location>
        <location evidence="1">Chloroplast membrane</location>
        <topology evidence="1">Multi-pass membrane protein</topology>
    </subcellularLocation>
</comment>
<evidence type="ECO:0000256" key="2">
    <source>
        <dbReference type="ARBA" id="ARBA00010794"/>
    </source>
</evidence>
<gene>
    <name evidence="20" type="ORF">GPECTOR_71g553</name>
</gene>
<keyword evidence="6" id="KW-0812">Transmembrane</keyword>
<feature type="region of interest" description="Disordered" evidence="18">
    <location>
        <begin position="521"/>
        <end position="564"/>
    </location>
</feature>
<evidence type="ECO:0000256" key="10">
    <source>
        <dbReference type="ARBA" id="ARBA00022833"/>
    </source>
</evidence>
<keyword evidence="4" id="KW-0934">Plastid</keyword>
<keyword evidence="10" id="KW-0862">Zinc</keyword>
<evidence type="ECO:0000313" key="21">
    <source>
        <dbReference type="Proteomes" id="UP000075714"/>
    </source>
</evidence>
<comment type="caution">
    <text evidence="20">The sequence shown here is derived from an EMBL/GenBank/DDBJ whole genome shotgun (WGS) entry which is preliminary data.</text>
</comment>
<dbReference type="InterPro" id="IPR039606">
    <property type="entry name" value="Phytol/farnesol_kinase"/>
</dbReference>
<evidence type="ECO:0000256" key="4">
    <source>
        <dbReference type="ARBA" id="ARBA00022640"/>
    </source>
</evidence>
<keyword evidence="11" id="KW-0809">Transit peptide</keyword>
<dbReference type="PROSITE" id="PS50865">
    <property type="entry name" value="ZF_MYND_2"/>
    <property type="match status" value="1"/>
</dbReference>
<dbReference type="Gene3D" id="6.10.140.2220">
    <property type="match status" value="1"/>
</dbReference>
<comment type="catalytic activity">
    <reaction evidence="16">
        <text>phytol + CTP = phytyl phosphate + CDP + H(+)</text>
        <dbReference type="Rhea" id="RHEA:38055"/>
        <dbReference type="ChEBI" id="CHEBI:15378"/>
        <dbReference type="ChEBI" id="CHEBI:17327"/>
        <dbReference type="ChEBI" id="CHEBI:37563"/>
        <dbReference type="ChEBI" id="CHEBI:58069"/>
        <dbReference type="ChEBI" id="CHEBI:75483"/>
        <dbReference type="EC" id="2.7.1.182"/>
    </reaction>
</comment>
<feature type="domain" description="MYND-type" evidence="19">
    <location>
        <begin position="751"/>
        <end position="802"/>
    </location>
</feature>
<keyword evidence="12" id="KW-1133">Transmembrane helix</keyword>
<name>A0A150G2U4_GONPE</name>
<dbReference type="GO" id="GO:0010276">
    <property type="term" value="F:phytol kinase activity"/>
    <property type="evidence" value="ECO:0007669"/>
    <property type="project" value="UniProtKB-EC"/>
</dbReference>
<dbReference type="SUPFAM" id="SSF144232">
    <property type="entry name" value="HIT/MYND zinc finger-like"/>
    <property type="match status" value="1"/>
</dbReference>
<accession>A0A150G2U4</accession>
<feature type="compositionally biased region" description="Low complexity" evidence="18">
    <location>
        <begin position="100"/>
        <end position="116"/>
    </location>
</feature>
<dbReference type="PROSITE" id="PS01360">
    <property type="entry name" value="ZF_MYND_1"/>
    <property type="match status" value="1"/>
</dbReference>
<feature type="region of interest" description="Disordered" evidence="18">
    <location>
        <begin position="95"/>
        <end position="148"/>
    </location>
</feature>
<keyword evidence="3" id="KW-0150">Chloroplast</keyword>
<keyword evidence="8 17" id="KW-0863">Zinc-finger</keyword>
<evidence type="ECO:0000256" key="9">
    <source>
        <dbReference type="ARBA" id="ARBA00022777"/>
    </source>
</evidence>
<dbReference type="PANTHER" id="PTHR32523:SF8">
    <property type="entry name" value="DOLICHOL KINASE"/>
    <property type="match status" value="1"/>
</dbReference>
<protein>
    <recommendedName>
        <fullName evidence="15">phytol kinase</fullName>
        <ecNumber evidence="15">2.7.1.182</ecNumber>
    </recommendedName>
</protein>
<evidence type="ECO:0000256" key="16">
    <source>
        <dbReference type="ARBA" id="ARBA00048889"/>
    </source>
</evidence>
<evidence type="ECO:0000256" key="6">
    <source>
        <dbReference type="ARBA" id="ARBA00022692"/>
    </source>
</evidence>
<keyword evidence="7" id="KW-0479">Metal-binding</keyword>
<comment type="similarity">
    <text evidence="2">Belongs to the polyprenol kinase family.</text>
</comment>
<sequence length="811" mass="81237">MALLSEERLGLTLLHLALSAVRTAPDRLGTDAERTETTAEVVANTLEVILWALGRATNLHESVPVKRAARGFMRRLLGAQTLQAAGRSLAVVGGEGPGGAAPSDTAGVADVGAASASEPPSGNGEQPAAHGQRSPPLHAGRCAGGPGDGQPADLAAASIAGFVIRTTAEMADLSQSAWSASSMKPDRQLAVDLARTLADSAALQHACRVLLLLAPRAPASLRSKVLRPAAAGVGMAFSFMLRLGGICSSHDPAAAPLLRGATSDRCVQTAALAVGLAELCAADGGPAYGMPPGLLRGLAALFGGEGTGGGAGGVLSLTEMLLRRGNREHVPAAITRALLGGTTFDPSAFLAPLLAHGEPRQAAALVATIGKVLTRADPRVVTVAAWDPRKDTQQCVVNAACDLLTWGLRWWEETAAAADDAADADADAAAAAAGASSTPRLQRRLARVLSCAACAWIPPLSRLVSSAVQALAPGAKEGSGGSSPPPDRKASAAGAFTLLGAVLPWLPLLARARELRTAAAAGGAASRGGSDSGDVRLGGKAGGGEGGDGGSGSGDDGDLDGDGDGGWRELNEACAPALRSLCYSLCLAAAAAPGGAPVGALRGLVAACGLVESSPHEPWDTEADGAPLQASWPPGALGAVAKELRAAGALDSAATAERLAASLARRHPGAAAVAAESPAGPAAYVPVGEAGGGEQSGGEAHAGHSGEEHEDEEEEEERHAGRRAAQGGTLPVALESLARLLLPPSESRRTMRSCGNPACTVLVGDSEAERPPLKACAGCGTVGYCCRDCQVAHWRAGHKEACTRAAGRPCV</sequence>
<evidence type="ECO:0000256" key="1">
    <source>
        <dbReference type="ARBA" id="ARBA00004508"/>
    </source>
</evidence>
<proteinExistence type="inferred from homology"/>